<geneLocation type="plasmid" evidence="2">
    <name>pTA1</name>
</geneLocation>
<evidence type="ECO:0000313" key="2">
    <source>
        <dbReference type="EMBL" id="BAF30822.1"/>
    </source>
</evidence>
<reference evidence="2" key="1">
    <citation type="journal article" date="2006" name="Extremophiles">
        <title>Structural analysis of the plasmid pTA1 isolated from the thermoacidophilic archaeon Thermoplasma acidophilum.</title>
        <authorList>
            <person name="Yamashiro K."/>
            <person name="Yokobori S."/>
            <person name="Oshima T."/>
            <person name="Yamgishi A."/>
        </authorList>
    </citation>
    <scope>NUCLEOTIDE SEQUENCE</scope>
    <source>
        <strain evidence="2">H0-122</strain>
        <plasmid evidence="2">pTA1</plasmid>
    </source>
</reference>
<sequence>MIGITGLFKGYIATATPSTSTGTGISPGSIMPQIWNMAMTLLQTIMNGVGGLFQSIFGGIGKGLDIMFMGWGNSLSTYGIWGPAMTIISLVGALLVGYILFDVVGIERDILGGEEDL</sequence>
<keyword evidence="1" id="KW-1133">Transmembrane helix</keyword>
<protein>
    <submittedName>
        <fullName evidence="2">Hypothetical membrane protein</fullName>
    </submittedName>
</protein>
<evidence type="ECO:0000256" key="1">
    <source>
        <dbReference type="SAM" id="Phobius"/>
    </source>
</evidence>
<keyword evidence="1" id="KW-0812">Transmembrane</keyword>
<dbReference type="RefSeq" id="WP_011617980.1">
    <property type="nucleotide sequence ID" value="NC_008318.1"/>
</dbReference>
<organism evidence="2">
    <name type="scientific">Thermoplasma acidophilum</name>
    <dbReference type="NCBI Taxonomy" id="2303"/>
    <lineage>
        <taxon>Archaea</taxon>
        <taxon>Methanobacteriati</taxon>
        <taxon>Thermoplasmatota</taxon>
        <taxon>Thermoplasmata</taxon>
        <taxon>Thermoplasmatales</taxon>
        <taxon>Thermoplasmataceae</taxon>
        <taxon>Thermoplasma</taxon>
    </lineage>
</organism>
<proteinExistence type="predicted"/>
<accession>Q0KKY8</accession>
<keyword evidence="2" id="KW-0614">Plasmid</keyword>
<name>Q0KKY8_THEAI</name>
<dbReference type="AlphaFoldDB" id="Q0KKY8"/>
<feature type="transmembrane region" description="Helical" evidence="1">
    <location>
        <begin position="41"/>
        <end position="60"/>
    </location>
</feature>
<feature type="transmembrane region" description="Helical" evidence="1">
    <location>
        <begin position="80"/>
        <end position="101"/>
    </location>
</feature>
<dbReference type="EMBL" id="AB190359">
    <property type="protein sequence ID" value="BAF30822.1"/>
    <property type="molecule type" value="Genomic_DNA"/>
</dbReference>
<keyword evidence="1" id="KW-0472">Membrane</keyword>